<evidence type="ECO:0000256" key="6">
    <source>
        <dbReference type="SAM" id="MobiDB-lite"/>
    </source>
</evidence>
<dbReference type="Proteomes" id="UP001213000">
    <property type="component" value="Unassembled WGS sequence"/>
</dbReference>
<dbReference type="GO" id="GO:1903094">
    <property type="term" value="P:negative regulation of protein K48-linked deubiquitination"/>
    <property type="evidence" value="ECO:0007669"/>
    <property type="project" value="TreeGrafter"/>
</dbReference>
<evidence type="ECO:0000256" key="3">
    <source>
        <dbReference type="ARBA" id="ARBA00023054"/>
    </source>
</evidence>
<evidence type="ECO:0000256" key="1">
    <source>
        <dbReference type="ARBA" id="ARBA00004496"/>
    </source>
</evidence>
<dbReference type="SUPFAM" id="SSF46934">
    <property type="entry name" value="UBA-like"/>
    <property type="match status" value="1"/>
</dbReference>
<keyword evidence="3 5" id="KW-0175">Coiled coil</keyword>
<accession>A0AAD5VFA6</accession>
<proteinExistence type="predicted"/>
<keyword evidence="4" id="KW-0479">Metal-binding</keyword>
<dbReference type="AlphaFoldDB" id="A0AAD5VFA6"/>
<gene>
    <name evidence="10" type="ORF">NP233_g11971</name>
</gene>
<comment type="subcellular location">
    <subcellularLocation>
        <location evidence="1">Cytoplasm</location>
    </subcellularLocation>
</comment>
<dbReference type="PROSITE" id="PS50157">
    <property type="entry name" value="ZINC_FINGER_C2H2_2"/>
    <property type="match status" value="1"/>
</dbReference>
<feature type="coiled-coil region" evidence="5">
    <location>
        <begin position="330"/>
        <end position="387"/>
    </location>
</feature>
<dbReference type="PROSITE" id="PS50033">
    <property type="entry name" value="UBX"/>
    <property type="match status" value="1"/>
</dbReference>
<dbReference type="GO" id="GO:0031397">
    <property type="term" value="P:negative regulation of protein ubiquitination"/>
    <property type="evidence" value="ECO:0007669"/>
    <property type="project" value="TreeGrafter"/>
</dbReference>
<dbReference type="Gene3D" id="3.10.20.90">
    <property type="entry name" value="Phosphatidylinositol 3-kinase Catalytic Subunit, Chain A, domain 1"/>
    <property type="match status" value="1"/>
</dbReference>
<dbReference type="PROSITE" id="PS00028">
    <property type="entry name" value="ZINC_FINGER_C2H2_1"/>
    <property type="match status" value="1"/>
</dbReference>
<protein>
    <recommendedName>
        <fullName evidence="12">UBX domain-containing protein</fullName>
    </recommendedName>
</protein>
<feature type="compositionally biased region" description="Basic and acidic residues" evidence="6">
    <location>
        <begin position="301"/>
        <end position="315"/>
    </location>
</feature>
<evidence type="ECO:0000256" key="2">
    <source>
        <dbReference type="ARBA" id="ARBA00022490"/>
    </source>
</evidence>
<dbReference type="Pfam" id="PF00789">
    <property type="entry name" value="UBX"/>
    <property type="match status" value="1"/>
</dbReference>
<feature type="chain" id="PRO_5042155339" description="UBX domain-containing protein" evidence="7">
    <location>
        <begin position="22"/>
        <end position="524"/>
    </location>
</feature>
<dbReference type="InterPro" id="IPR013087">
    <property type="entry name" value="Znf_C2H2_type"/>
</dbReference>
<feature type="region of interest" description="Disordered" evidence="6">
    <location>
        <begin position="219"/>
        <end position="250"/>
    </location>
</feature>
<dbReference type="GO" id="GO:0005634">
    <property type="term" value="C:nucleus"/>
    <property type="evidence" value="ECO:0007669"/>
    <property type="project" value="TreeGrafter"/>
</dbReference>
<dbReference type="Gene3D" id="1.10.8.10">
    <property type="entry name" value="DNA helicase RuvA subunit, C-terminal domain"/>
    <property type="match status" value="1"/>
</dbReference>
<keyword evidence="4" id="KW-0863">Zinc-finger</keyword>
<dbReference type="GO" id="GO:0008270">
    <property type="term" value="F:zinc ion binding"/>
    <property type="evidence" value="ECO:0007669"/>
    <property type="project" value="UniProtKB-KW"/>
</dbReference>
<dbReference type="InterPro" id="IPR001012">
    <property type="entry name" value="UBX_dom"/>
</dbReference>
<feature type="region of interest" description="Disordered" evidence="6">
    <location>
        <begin position="301"/>
        <end position="326"/>
    </location>
</feature>
<feature type="domain" description="UBX" evidence="8">
    <location>
        <begin position="442"/>
        <end position="522"/>
    </location>
</feature>
<dbReference type="PANTHER" id="PTHR46340:SF1">
    <property type="entry name" value="UBX DOMAIN-CONTAINING PROTEIN 1"/>
    <property type="match status" value="1"/>
</dbReference>
<keyword evidence="4" id="KW-0862">Zinc</keyword>
<dbReference type="GO" id="GO:0005737">
    <property type="term" value="C:cytoplasm"/>
    <property type="evidence" value="ECO:0007669"/>
    <property type="project" value="UniProtKB-SubCell"/>
</dbReference>
<sequence>MFSMRGLVLSILFLNICPAFSVVPLSSVQRKSNLPVLPNTFIVEVDDVADIPPSKRSLQPHERFYAQLKSRDVVFNGAREFKSEGPFIGATITLDNPQDVTALQDAPGVKDIRPIRKFDIPKPVSKPVVTSPTDSAIPAGSESTHIITTIRRRIFARVVIAFHRQRVSLTSSRQLNRTNSTMPSDKETLLGMGFDPARVEWAIKATSGRGLQPAMDHIFENEGKPVPDPNAVAESSNPSTAAQPMNEDDEDELAALQSLGVKGAAAAAAANATEAEAKSIKCSECGKIFKNTALANYHAEKSGHDQFEESTEEKKKRNKSSQIFKPKMAAKRAQKAVQEAQEAKANEAIRRKSGKDMNKIREELALKEAQKEAEAKKREKLEDARARAAVKAQIEADKKARAEKAAMEKALREGRADPGATAPVDIPKPAAAAAATAGTAGRDFKDTRLQIRMSTGGPPLTTTLSSDAPLREVAEYIAGQNLAVDVDTVTLAQHFPRKTFTRADFSKSLRDLGLTPSAVLIATP</sequence>
<feature type="compositionally biased region" description="Polar residues" evidence="6">
    <location>
        <begin position="233"/>
        <end position="243"/>
    </location>
</feature>
<evidence type="ECO:0000256" key="7">
    <source>
        <dbReference type="SAM" id="SignalP"/>
    </source>
</evidence>
<evidence type="ECO:0000259" key="9">
    <source>
        <dbReference type="PROSITE" id="PS50157"/>
    </source>
</evidence>
<evidence type="ECO:0000313" key="10">
    <source>
        <dbReference type="EMBL" id="KAJ3556468.1"/>
    </source>
</evidence>
<comment type="caution">
    <text evidence="10">The sequence shown here is derived from an EMBL/GenBank/DDBJ whole genome shotgun (WGS) entry which is preliminary data.</text>
</comment>
<feature type="domain" description="C2H2-type" evidence="9">
    <location>
        <begin position="280"/>
        <end position="309"/>
    </location>
</feature>
<evidence type="ECO:0000313" key="11">
    <source>
        <dbReference type="Proteomes" id="UP001213000"/>
    </source>
</evidence>
<name>A0AAD5VFA6_9AGAR</name>
<dbReference type="GO" id="GO:0032435">
    <property type="term" value="P:negative regulation of proteasomal ubiquitin-dependent protein catabolic process"/>
    <property type="evidence" value="ECO:0007669"/>
    <property type="project" value="TreeGrafter"/>
</dbReference>
<evidence type="ECO:0000256" key="4">
    <source>
        <dbReference type="PROSITE-ProRule" id="PRU00042"/>
    </source>
</evidence>
<dbReference type="PANTHER" id="PTHR46340">
    <property type="entry name" value="UBX DOMAIN-CONTAINING PROTEIN 1"/>
    <property type="match status" value="1"/>
</dbReference>
<dbReference type="EMBL" id="JANIEX010001575">
    <property type="protein sequence ID" value="KAJ3556468.1"/>
    <property type="molecule type" value="Genomic_DNA"/>
</dbReference>
<organism evidence="10 11">
    <name type="scientific">Leucocoprinus birnbaumii</name>
    <dbReference type="NCBI Taxonomy" id="56174"/>
    <lineage>
        <taxon>Eukaryota</taxon>
        <taxon>Fungi</taxon>
        <taxon>Dikarya</taxon>
        <taxon>Basidiomycota</taxon>
        <taxon>Agaricomycotina</taxon>
        <taxon>Agaricomycetes</taxon>
        <taxon>Agaricomycetidae</taxon>
        <taxon>Agaricales</taxon>
        <taxon>Agaricineae</taxon>
        <taxon>Agaricaceae</taxon>
        <taxon>Leucocoprinus</taxon>
    </lineage>
</organism>
<dbReference type="SUPFAM" id="SSF54236">
    <property type="entry name" value="Ubiquitin-like"/>
    <property type="match status" value="1"/>
</dbReference>
<dbReference type="InterPro" id="IPR029071">
    <property type="entry name" value="Ubiquitin-like_domsf"/>
</dbReference>
<evidence type="ECO:0008006" key="12">
    <source>
        <dbReference type="Google" id="ProtNLM"/>
    </source>
</evidence>
<evidence type="ECO:0000259" key="8">
    <source>
        <dbReference type="PROSITE" id="PS50033"/>
    </source>
</evidence>
<evidence type="ECO:0000256" key="5">
    <source>
        <dbReference type="SAM" id="Coils"/>
    </source>
</evidence>
<keyword evidence="2" id="KW-0963">Cytoplasm</keyword>
<dbReference type="SMART" id="SM00166">
    <property type="entry name" value="UBX"/>
    <property type="match status" value="1"/>
</dbReference>
<reference evidence="10" key="1">
    <citation type="submission" date="2022-07" db="EMBL/GenBank/DDBJ databases">
        <title>Genome Sequence of Leucocoprinus birnbaumii.</title>
        <authorList>
            <person name="Buettner E."/>
        </authorList>
    </citation>
    <scope>NUCLEOTIDE SEQUENCE</scope>
    <source>
        <strain evidence="10">VT141</strain>
    </source>
</reference>
<dbReference type="GO" id="GO:0036435">
    <property type="term" value="F:K48-linked polyubiquitin modification-dependent protein binding"/>
    <property type="evidence" value="ECO:0007669"/>
    <property type="project" value="TreeGrafter"/>
</dbReference>
<keyword evidence="11" id="KW-1185">Reference proteome</keyword>
<dbReference type="InterPro" id="IPR009060">
    <property type="entry name" value="UBA-like_sf"/>
</dbReference>
<keyword evidence="7" id="KW-0732">Signal</keyword>
<feature type="signal peptide" evidence="7">
    <location>
        <begin position="1"/>
        <end position="21"/>
    </location>
</feature>